<feature type="domain" description="C2" evidence="11">
    <location>
        <begin position="1"/>
        <end position="100"/>
    </location>
</feature>
<keyword evidence="5" id="KW-0963">Cytoplasm</keyword>
<dbReference type="Pfam" id="PF00632">
    <property type="entry name" value="HECT"/>
    <property type="match status" value="1"/>
</dbReference>
<dbReference type="Proteomes" id="UP001208570">
    <property type="component" value="Unassembled WGS sequence"/>
</dbReference>
<gene>
    <name evidence="14" type="ORF">LSH36_909g00076</name>
</gene>
<feature type="compositionally biased region" description="Acidic residues" evidence="10">
    <location>
        <begin position="133"/>
        <end position="148"/>
    </location>
</feature>
<dbReference type="GO" id="GO:0005737">
    <property type="term" value="C:cytoplasm"/>
    <property type="evidence" value="ECO:0007669"/>
    <property type="project" value="UniProtKB-SubCell"/>
</dbReference>
<keyword evidence="15" id="KW-1185">Reference proteome</keyword>
<dbReference type="SMART" id="SM00456">
    <property type="entry name" value="WW"/>
    <property type="match status" value="4"/>
</dbReference>
<feature type="compositionally biased region" description="Basic and acidic residues" evidence="10">
    <location>
        <begin position="360"/>
        <end position="370"/>
    </location>
</feature>
<feature type="domain" description="WW" evidence="12">
    <location>
        <begin position="338"/>
        <end position="371"/>
    </location>
</feature>
<feature type="region of interest" description="Disordered" evidence="10">
    <location>
        <begin position="360"/>
        <end position="380"/>
    </location>
</feature>
<reference evidence="14" key="1">
    <citation type="journal article" date="2023" name="Mol. Biol. Evol.">
        <title>Third-Generation Sequencing Reveals the Adaptive Role of the Epigenome in Three Deep-Sea Polychaetes.</title>
        <authorList>
            <person name="Perez M."/>
            <person name="Aroh O."/>
            <person name="Sun Y."/>
            <person name="Lan Y."/>
            <person name="Juniper S.K."/>
            <person name="Young C.R."/>
            <person name="Angers B."/>
            <person name="Qian P.Y."/>
        </authorList>
    </citation>
    <scope>NUCLEOTIDE SEQUENCE</scope>
    <source>
        <strain evidence="14">P08H-3</strain>
    </source>
</reference>
<comment type="pathway">
    <text evidence="3">Protein modification; protein ubiquitination.</text>
</comment>
<evidence type="ECO:0000259" key="11">
    <source>
        <dbReference type="PROSITE" id="PS50004"/>
    </source>
</evidence>
<dbReference type="SUPFAM" id="SSF49562">
    <property type="entry name" value="C2 domain (Calcium/lipid-binding domain, CaLB)"/>
    <property type="match status" value="1"/>
</dbReference>
<dbReference type="InterPro" id="IPR001202">
    <property type="entry name" value="WW_dom"/>
</dbReference>
<sequence length="662" mass="77009">MNVDGQIRGIGEGDRPGTKVLRVHVLAGVNLAKKDIFGARMLCTLNPKWEEEFLFRVNPRKNKLVFEVFDENRVTRDDFLGLVELTLKHTLIGTETAERRPVPRDFILRPRSSRSRVRGHLRLCLSYLRSEGDHEDDGDDNSESDDEHSWEIISPQSRTEDDSQTENDETSREDDSLPPSWEMRRDDQGRIFYVNHQTRTTQWERPTASGNNGLPPGWEERVDRNGRTYYVDHNTRTTAWQRPTASTEQSDVQQQRRQEAATLFRQRHHISQEDTLSSGSFEDLRLGTVETPAVLQLHHPDSISRHSTQPPLYRSRTTSNSPSRRLVNSQSTAGEDDEPLPPGWAMSYAESGRPFFIDHNTKKTQWEDPRKRQKRSLSTATLAPESQDLNRASSNEDLTRNLGPLPDGWEERIHTNGRIFYINHKNKTTQWEDPRLQKLGGPAVKYSRNYKKKYDYFRSKLRKPTNVPNKVDIHVTRTNILEDSYRCIMNIKNADLLKTRLWIEFDGEHGLDYGGVAREFFYLISKEMFNPYYGLFEYSAIDDYTLQMNPLSGMANPEHLHYFRFIGRVVGMAVYHGKLIDAYFIRPFYKMMLGRRITLDDLESVDEVYYNSLQWILENDPEPLEAHFAVDEEGFGEKKEIELKPGGKDILVTEENKQEYIE</sequence>
<dbReference type="InterPro" id="IPR024928">
    <property type="entry name" value="E3_ub_ligase_SMURF1"/>
</dbReference>
<dbReference type="InterPro" id="IPR036020">
    <property type="entry name" value="WW_dom_sf"/>
</dbReference>
<feature type="region of interest" description="Disordered" evidence="10">
    <location>
        <begin position="131"/>
        <end position="221"/>
    </location>
</feature>
<organism evidence="14 15">
    <name type="scientific">Paralvinella palmiformis</name>
    <dbReference type="NCBI Taxonomy" id="53620"/>
    <lineage>
        <taxon>Eukaryota</taxon>
        <taxon>Metazoa</taxon>
        <taxon>Spiralia</taxon>
        <taxon>Lophotrochozoa</taxon>
        <taxon>Annelida</taxon>
        <taxon>Polychaeta</taxon>
        <taxon>Sedentaria</taxon>
        <taxon>Canalipalpata</taxon>
        <taxon>Terebellida</taxon>
        <taxon>Terebelliformia</taxon>
        <taxon>Alvinellidae</taxon>
        <taxon>Paralvinella</taxon>
    </lineage>
</organism>
<accession>A0AAD9MT35</accession>
<feature type="compositionally biased region" description="Polar residues" evidence="10">
    <location>
        <begin position="195"/>
        <end position="212"/>
    </location>
</feature>
<dbReference type="InterPro" id="IPR000008">
    <property type="entry name" value="C2_dom"/>
</dbReference>
<dbReference type="InterPro" id="IPR000569">
    <property type="entry name" value="HECT_dom"/>
</dbReference>
<keyword evidence="7" id="KW-0677">Repeat</keyword>
<dbReference type="FunFam" id="2.20.70.10:FF:000017">
    <property type="entry name" value="E3 ubiquitin-protein ligase"/>
    <property type="match status" value="1"/>
</dbReference>
<evidence type="ECO:0000256" key="8">
    <source>
        <dbReference type="ARBA" id="ARBA00022786"/>
    </source>
</evidence>
<evidence type="ECO:0000256" key="9">
    <source>
        <dbReference type="PROSITE-ProRule" id="PRU00104"/>
    </source>
</evidence>
<dbReference type="PROSITE" id="PS01159">
    <property type="entry name" value="WW_DOMAIN_1"/>
    <property type="match status" value="3"/>
</dbReference>
<dbReference type="InterPro" id="IPR050409">
    <property type="entry name" value="E3_ubiq-protein_ligase"/>
</dbReference>
<dbReference type="PROSITE" id="PS50237">
    <property type="entry name" value="HECT"/>
    <property type="match status" value="1"/>
</dbReference>
<comment type="catalytic activity">
    <reaction evidence="1">
        <text>S-ubiquitinyl-[E2 ubiquitin-conjugating enzyme]-L-cysteine + [acceptor protein]-L-lysine = [E2 ubiquitin-conjugating enzyme]-L-cysteine + N(6)-ubiquitinyl-[acceptor protein]-L-lysine.</text>
        <dbReference type="EC" id="2.3.2.26"/>
    </reaction>
</comment>
<comment type="subcellular location">
    <subcellularLocation>
        <location evidence="2">Cytoplasm</location>
    </subcellularLocation>
</comment>
<dbReference type="SMART" id="SM00239">
    <property type="entry name" value="C2"/>
    <property type="match status" value="1"/>
</dbReference>
<feature type="domain" description="HECT" evidence="13">
    <location>
        <begin position="493"/>
        <end position="662"/>
    </location>
</feature>
<dbReference type="PROSITE" id="PS50004">
    <property type="entry name" value="C2"/>
    <property type="match status" value="1"/>
</dbReference>
<dbReference type="EC" id="2.3.2.26" evidence="4"/>
<dbReference type="Gene3D" id="2.60.40.150">
    <property type="entry name" value="C2 domain"/>
    <property type="match status" value="1"/>
</dbReference>
<evidence type="ECO:0000259" key="13">
    <source>
        <dbReference type="PROSITE" id="PS50237"/>
    </source>
</evidence>
<dbReference type="AlphaFoldDB" id="A0AAD9MT35"/>
<evidence type="ECO:0000256" key="6">
    <source>
        <dbReference type="ARBA" id="ARBA00022679"/>
    </source>
</evidence>
<dbReference type="Pfam" id="PF00168">
    <property type="entry name" value="C2"/>
    <property type="match status" value="1"/>
</dbReference>
<dbReference type="PANTHER" id="PTHR11254:SF440">
    <property type="entry name" value="E3 UBIQUITIN-PROTEIN LIGASE NEDD-4"/>
    <property type="match status" value="1"/>
</dbReference>
<feature type="domain" description="WW" evidence="12">
    <location>
        <begin position="403"/>
        <end position="436"/>
    </location>
</feature>
<feature type="domain" description="WW" evidence="12">
    <location>
        <begin position="175"/>
        <end position="208"/>
    </location>
</feature>
<dbReference type="PROSITE" id="PS50020">
    <property type="entry name" value="WW_DOMAIN_2"/>
    <property type="match status" value="4"/>
</dbReference>
<dbReference type="GO" id="GO:0006511">
    <property type="term" value="P:ubiquitin-dependent protein catabolic process"/>
    <property type="evidence" value="ECO:0007669"/>
    <property type="project" value="InterPro"/>
</dbReference>
<dbReference type="Pfam" id="PF00397">
    <property type="entry name" value="WW"/>
    <property type="match status" value="4"/>
</dbReference>
<evidence type="ECO:0000256" key="10">
    <source>
        <dbReference type="SAM" id="MobiDB-lite"/>
    </source>
</evidence>
<feature type="region of interest" description="Disordered" evidence="10">
    <location>
        <begin position="298"/>
        <end position="346"/>
    </location>
</feature>
<dbReference type="InterPro" id="IPR035983">
    <property type="entry name" value="Hect_E3_ubiquitin_ligase"/>
</dbReference>
<dbReference type="CDD" id="cd00201">
    <property type="entry name" value="WW"/>
    <property type="match status" value="4"/>
</dbReference>
<keyword evidence="6" id="KW-0808">Transferase</keyword>
<dbReference type="GO" id="GO:0016567">
    <property type="term" value="P:protein ubiquitination"/>
    <property type="evidence" value="ECO:0007669"/>
    <property type="project" value="TreeGrafter"/>
</dbReference>
<dbReference type="Gene3D" id="3.90.1750.10">
    <property type="entry name" value="Hect, E3 ligase catalytic domains"/>
    <property type="match status" value="1"/>
</dbReference>
<dbReference type="GO" id="GO:0019871">
    <property type="term" value="F:sodium channel inhibitor activity"/>
    <property type="evidence" value="ECO:0007669"/>
    <property type="project" value="TreeGrafter"/>
</dbReference>
<evidence type="ECO:0000313" key="15">
    <source>
        <dbReference type="Proteomes" id="UP001208570"/>
    </source>
</evidence>
<dbReference type="FunFam" id="3.90.1750.10:FF:000001">
    <property type="entry name" value="E3 ubiquitin-protein ligase NEDD4-like"/>
    <property type="match status" value="1"/>
</dbReference>
<evidence type="ECO:0000256" key="1">
    <source>
        <dbReference type="ARBA" id="ARBA00000885"/>
    </source>
</evidence>
<proteinExistence type="predicted"/>
<dbReference type="EMBL" id="JAODUP010000909">
    <property type="protein sequence ID" value="KAK2142826.1"/>
    <property type="molecule type" value="Genomic_DNA"/>
</dbReference>
<comment type="caution">
    <text evidence="9">Lacks conserved residue(s) required for the propagation of feature annotation.</text>
</comment>
<dbReference type="FunFam" id="3.30.2160.10:FF:000001">
    <property type="entry name" value="E3 ubiquitin-protein ligase NEDD4-like"/>
    <property type="match status" value="1"/>
</dbReference>
<dbReference type="SUPFAM" id="SSF51045">
    <property type="entry name" value="WW domain"/>
    <property type="match status" value="4"/>
</dbReference>
<dbReference type="PANTHER" id="PTHR11254">
    <property type="entry name" value="HECT DOMAIN UBIQUITIN-PROTEIN LIGASE"/>
    <property type="match status" value="1"/>
</dbReference>
<evidence type="ECO:0000256" key="7">
    <source>
        <dbReference type="ARBA" id="ARBA00022737"/>
    </source>
</evidence>
<name>A0AAD9MT35_9ANNE</name>
<dbReference type="Gene3D" id="2.20.70.10">
    <property type="match status" value="3"/>
</dbReference>
<dbReference type="GO" id="GO:0061630">
    <property type="term" value="F:ubiquitin protein ligase activity"/>
    <property type="evidence" value="ECO:0007669"/>
    <property type="project" value="UniProtKB-EC"/>
</dbReference>
<dbReference type="PIRSF" id="PIRSF001569">
    <property type="entry name" value="E3_ub_ligase_SMURF1"/>
    <property type="match status" value="1"/>
</dbReference>
<dbReference type="SUPFAM" id="SSF56204">
    <property type="entry name" value="Hect, E3 ligase catalytic domain"/>
    <property type="match status" value="1"/>
</dbReference>
<feature type="domain" description="WW" evidence="12">
    <location>
        <begin position="212"/>
        <end position="245"/>
    </location>
</feature>
<dbReference type="GO" id="GO:0048814">
    <property type="term" value="P:regulation of dendrite morphogenesis"/>
    <property type="evidence" value="ECO:0007669"/>
    <property type="project" value="TreeGrafter"/>
</dbReference>
<evidence type="ECO:0000256" key="2">
    <source>
        <dbReference type="ARBA" id="ARBA00004496"/>
    </source>
</evidence>
<evidence type="ECO:0000256" key="4">
    <source>
        <dbReference type="ARBA" id="ARBA00012485"/>
    </source>
</evidence>
<evidence type="ECO:0000256" key="3">
    <source>
        <dbReference type="ARBA" id="ARBA00004906"/>
    </source>
</evidence>
<feature type="compositionally biased region" description="Low complexity" evidence="10">
    <location>
        <begin position="314"/>
        <end position="325"/>
    </location>
</feature>
<dbReference type="Gene3D" id="3.30.2160.10">
    <property type="entry name" value="Hect, E3 ligase catalytic domain"/>
    <property type="match status" value="1"/>
</dbReference>
<protein>
    <recommendedName>
        <fullName evidence="4">HECT-type E3 ubiquitin transferase</fullName>
        <ecNumber evidence="4">2.3.2.26</ecNumber>
    </recommendedName>
</protein>
<dbReference type="InterPro" id="IPR035892">
    <property type="entry name" value="C2_domain_sf"/>
</dbReference>
<evidence type="ECO:0000259" key="12">
    <source>
        <dbReference type="PROSITE" id="PS50020"/>
    </source>
</evidence>
<evidence type="ECO:0000313" key="14">
    <source>
        <dbReference type="EMBL" id="KAK2142826.1"/>
    </source>
</evidence>
<keyword evidence="8 9" id="KW-0833">Ubl conjugation pathway</keyword>
<comment type="caution">
    <text evidence="14">The sequence shown here is derived from an EMBL/GenBank/DDBJ whole genome shotgun (WGS) entry which is preliminary data.</text>
</comment>
<evidence type="ECO:0000256" key="5">
    <source>
        <dbReference type="ARBA" id="ARBA00022490"/>
    </source>
</evidence>
<dbReference type="SMART" id="SM00119">
    <property type="entry name" value="HECTc"/>
    <property type="match status" value="1"/>
</dbReference>